<dbReference type="EMBL" id="JBHTOF010000032">
    <property type="protein sequence ID" value="MFD1465367.1"/>
    <property type="molecule type" value="Genomic_DNA"/>
</dbReference>
<dbReference type="Proteomes" id="UP001597244">
    <property type="component" value="Unassembled WGS sequence"/>
</dbReference>
<proteinExistence type="predicted"/>
<reference evidence="2" key="1">
    <citation type="journal article" date="2019" name="Int. J. Syst. Evol. Microbiol.">
        <title>The Global Catalogue of Microorganisms (GCM) 10K type strain sequencing project: providing services to taxonomists for standard genome sequencing and annotation.</title>
        <authorList>
            <consortium name="The Broad Institute Genomics Platform"/>
            <consortium name="The Broad Institute Genome Sequencing Center for Infectious Disease"/>
            <person name="Wu L."/>
            <person name="Ma J."/>
        </authorList>
    </citation>
    <scope>NUCLEOTIDE SEQUENCE [LARGE SCALE GENOMIC DNA]</scope>
    <source>
        <strain evidence="2">CCM 8951</strain>
    </source>
</reference>
<gene>
    <name evidence="1" type="ORF">ACFQ4L_04575</name>
</gene>
<organism evidence="1 2">
    <name type="scientific">Lapidilactobacillus mulanensis</name>
    <dbReference type="NCBI Taxonomy" id="2485999"/>
    <lineage>
        <taxon>Bacteria</taxon>
        <taxon>Bacillati</taxon>
        <taxon>Bacillota</taxon>
        <taxon>Bacilli</taxon>
        <taxon>Lactobacillales</taxon>
        <taxon>Lactobacillaceae</taxon>
        <taxon>Lapidilactobacillus</taxon>
    </lineage>
</organism>
<evidence type="ECO:0000313" key="1">
    <source>
        <dbReference type="EMBL" id="MFD1465367.1"/>
    </source>
</evidence>
<keyword evidence="2" id="KW-1185">Reference proteome</keyword>
<accession>A0ABW4DL22</accession>
<sequence length="130" mass="14977">MQTYENYLENKDHLSFADAVKIYDAINSYSKFHDADFDELFMEAIVAANQYANIRANWSIASPAEKRAVDQKRTEHHNAFMSALQILTRYMEQQGWNTDLVNSLGTPQANRKRFGDFACYLVCINAINAR</sequence>
<dbReference type="Gene3D" id="1.10.287.800">
    <property type="entry name" value="protein ne1242"/>
    <property type="match status" value="1"/>
</dbReference>
<name>A0ABW4DL22_9LACO</name>
<evidence type="ECO:0000313" key="2">
    <source>
        <dbReference type="Proteomes" id="UP001597244"/>
    </source>
</evidence>
<comment type="caution">
    <text evidence="1">The sequence shown here is derived from an EMBL/GenBank/DDBJ whole genome shotgun (WGS) entry which is preliminary data.</text>
</comment>
<dbReference type="RefSeq" id="WP_125576742.1">
    <property type="nucleotide sequence ID" value="NZ_JBHTOF010000032.1"/>
</dbReference>
<protein>
    <submittedName>
        <fullName evidence="1">Uncharacterized protein</fullName>
    </submittedName>
</protein>